<feature type="transmembrane region" description="Helical" evidence="1">
    <location>
        <begin position="400"/>
        <end position="419"/>
    </location>
</feature>
<feature type="transmembrane region" description="Helical" evidence="1">
    <location>
        <begin position="91"/>
        <end position="115"/>
    </location>
</feature>
<keyword evidence="1" id="KW-1133">Transmembrane helix</keyword>
<dbReference type="EMBL" id="JAGPNK010000015">
    <property type="protein sequence ID" value="KAH7308622.1"/>
    <property type="molecule type" value="Genomic_DNA"/>
</dbReference>
<feature type="transmembrane region" description="Helical" evidence="1">
    <location>
        <begin position="464"/>
        <end position="489"/>
    </location>
</feature>
<dbReference type="AlphaFoldDB" id="A0A8K0SI08"/>
<protein>
    <submittedName>
        <fullName evidence="2">Uncharacterized protein</fullName>
    </submittedName>
</protein>
<feature type="transmembrane region" description="Helical" evidence="1">
    <location>
        <begin position="60"/>
        <end position="79"/>
    </location>
</feature>
<dbReference type="Proteomes" id="UP000813444">
    <property type="component" value="Unassembled WGS sequence"/>
</dbReference>
<proteinExistence type="predicted"/>
<feature type="transmembrane region" description="Helical" evidence="1">
    <location>
        <begin position="362"/>
        <end position="379"/>
    </location>
</feature>
<feature type="transmembrane region" description="Helical" evidence="1">
    <location>
        <begin position="267"/>
        <end position="286"/>
    </location>
</feature>
<sequence>MDAESARIRSQWRAAKGYLTQFCLAGPSQQRADAASAKPDGDEIPDAIASSIHEFRQKPWTVLGLGSISSLLTIGVLLVDKYIASTDGWSLYFFYMALTSSVCVLSMVILGKASFAKSTASFRSAEPLMLIPVYVTIYIVREYAYLRAIRSLSIPLRIMLRFLNAIVMAGTLDASGSNVLSTMSLQLAIFSCIFAGAADFFTALYRAIILAEEARAPGATISALLKEKGFEVAASYGWIGLSTCCSMIYFIFQQEITQTLGVKEQDMTFQINVLSIPLLLLASYLVEGLSSESIDKSFPSESRNMMMLGAIFSGLSYVCSHYVTETRSQRMSWQTNGFLKALEIIPITLGSLLFLGLPWMDIHPTILGFAAGLGIFIVCSRRWWSYDMTKKKARIRRLQVISALVIFFSSPAFFGGLHRDIIGRGHDIPDAVYAFVYNLVVGIAIFNVFAYSGGASTGDTAISISLTALPAVFAFLSSPIAFSCMFAGVANMYGAGLSAMAGLLIIFFQVELASSSASG</sequence>
<feature type="transmembrane region" description="Helical" evidence="1">
    <location>
        <begin position="127"/>
        <end position="146"/>
    </location>
</feature>
<evidence type="ECO:0000313" key="3">
    <source>
        <dbReference type="Proteomes" id="UP000813444"/>
    </source>
</evidence>
<comment type="caution">
    <text evidence="2">The sequence shown here is derived from an EMBL/GenBank/DDBJ whole genome shotgun (WGS) entry which is preliminary data.</text>
</comment>
<feature type="transmembrane region" description="Helical" evidence="1">
    <location>
        <begin position="337"/>
        <end position="356"/>
    </location>
</feature>
<feature type="transmembrane region" description="Helical" evidence="1">
    <location>
        <begin position="431"/>
        <end position="452"/>
    </location>
</feature>
<evidence type="ECO:0000313" key="2">
    <source>
        <dbReference type="EMBL" id="KAH7308622.1"/>
    </source>
</evidence>
<feature type="transmembrane region" description="Helical" evidence="1">
    <location>
        <begin position="158"/>
        <end position="175"/>
    </location>
</feature>
<dbReference type="OrthoDB" id="10616510at2759"/>
<name>A0A8K0SI08_9HYPO</name>
<evidence type="ECO:0000256" key="1">
    <source>
        <dbReference type="SAM" id="Phobius"/>
    </source>
</evidence>
<feature type="transmembrane region" description="Helical" evidence="1">
    <location>
        <begin position="495"/>
        <end position="513"/>
    </location>
</feature>
<feature type="transmembrane region" description="Helical" evidence="1">
    <location>
        <begin position="187"/>
        <end position="208"/>
    </location>
</feature>
<accession>A0A8K0SI08</accession>
<keyword evidence="3" id="KW-1185">Reference proteome</keyword>
<feature type="transmembrane region" description="Helical" evidence="1">
    <location>
        <begin position="233"/>
        <end position="252"/>
    </location>
</feature>
<organism evidence="2 3">
    <name type="scientific">Stachybotrys elegans</name>
    <dbReference type="NCBI Taxonomy" id="80388"/>
    <lineage>
        <taxon>Eukaryota</taxon>
        <taxon>Fungi</taxon>
        <taxon>Dikarya</taxon>
        <taxon>Ascomycota</taxon>
        <taxon>Pezizomycotina</taxon>
        <taxon>Sordariomycetes</taxon>
        <taxon>Hypocreomycetidae</taxon>
        <taxon>Hypocreales</taxon>
        <taxon>Stachybotryaceae</taxon>
        <taxon>Stachybotrys</taxon>
    </lineage>
</organism>
<feature type="transmembrane region" description="Helical" evidence="1">
    <location>
        <begin position="306"/>
        <end position="325"/>
    </location>
</feature>
<reference evidence="2" key="1">
    <citation type="journal article" date="2021" name="Nat. Commun.">
        <title>Genetic determinants of endophytism in the Arabidopsis root mycobiome.</title>
        <authorList>
            <person name="Mesny F."/>
            <person name="Miyauchi S."/>
            <person name="Thiergart T."/>
            <person name="Pickel B."/>
            <person name="Atanasova L."/>
            <person name="Karlsson M."/>
            <person name="Huettel B."/>
            <person name="Barry K.W."/>
            <person name="Haridas S."/>
            <person name="Chen C."/>
            <person name="Bauer D."/>
            <person name="Andreopoulos W."/>
            <person name="Pangilinan J."/>
            <person name="LaButti K."/>
            <person name="Riley R."/>
            <person name="Lipzen A."/>
            <person name="Clum A."/>
            <person name="Drula E."/>
            <person name="Henrissat B."/>
            <person name="Kohler A."/>
            <person name="Grigoriev I.V."/>
            <person name="Martin F.M."/>
            <person name="Hacquard S."/>
        </authorList>
    </citation>
    <scope>NUCLEOTIDE SEQUENCE</scope>
    <source>
        <strain evidence="2">MPI-CAGE-CH-0235</strain>
    </source>
</reference>
<keyword evidence="1" id="KW-0472">Membrane</keyword>
<keyword evidence="1" id="KW-0812">Transmembrane</keyword>
<gene>
    <name evidence="2" type="ORF">B0I35DRAFT_515709</name>
</gene>